<evidence type="ECO:0000256" key="1">
    <source>
        <dbReference type="ARBA" id="ARBA00001974"/>
    </source>
</evidence>
<evidence type="ECO:0000259" key="4">
    <source>
        <dbReference type="Pfam" id="PF02852"/>
    </source>
</evidence>
<dbReference type="InterPro" id="IPR036188">
    <property type="entry name" value="FAD/NAD-bd_sf"/>
</dbReference>
<dbReference type="Pfam" id="PF02852">
    <property type="entry name" value="Pyr_redox_dim"/>
    <property type="match status" value="1"/>
</dbReference>
<name>A0A2Z6TFZ8_9LACO</name>
<dbReference type="OrthoDB" id="9800167at2"/>
<dbReference type="GO" id="GO:0016491">
    <property type="term" value="F:oxidoreductase activity"/>
    <property type="evidence" value="ECO:0007669"/>
    <property type="project" value="InterPro"/>
</dbReference>
<dbReference type="Gene3D" id="3.30.390.30">
    <property type="match status" value="1"/>
</dbReference>
<protein>
    <submittedName>
        <fullName evidence="6">Glutathione reductase</fullName>
    </submittedName>
</protein>
<dbReference type="InterPro" id="IPR004099">
    <property type="entry name" value="Pyr_nucl-diS_OxRdtase_dimer"/>
</dbReference>
<evidence type="ECO:0000256" key="2">
    <source>
        <dbReference type="ARBA" id="ARBA00022630"/>
    </source>
</evidence>
<reference evidence="7" key="1">
    <citation type="submission" date="2018-03" db="EMBL/GenBank/DDBJ databases">
        <title>New taxa in the Lactobacillus gasseri group.</title>
        <authorList>
            <person name="Tanizawa Y."/>
            <person name="Tohno M."/>
            <person name="Endo A."/>
            <person name="Arita M."/>
        </authorList>
    </citation>
    <scope>NUCLEOTIDE SEQUENCE [LARGE SCALE GENOMIC DNA]</scope>
    <source>
        <strain evidence="7">DSM 24759</strain>
    </source>
</reference>
<evidence type="ECO:0000259" key="5">
    <source>
        <dbReference type="Pfam" id="PF07992"/>
    </source>
</evidence>
<dbReference type="AlphaFoldDB" id="A0A2Z6TFZ8"/>
<dbReference type="EMBL" id="BFBY01000006">
    <property type="protein sequence ID" value="GBG04972.1"/>
    <property type="molecule type" value="Genomic_DNA"/>
</dbReference>
<organism evidence="6 7">
    <name type="scientific">Lactobacillus rodentium</name>
    <dbReference type="NCBI Taxonomy" id="947835"/>
    <lineage>
        <taxon>Bacteria</taxon>
        <taxon>Bacillati</taxon>
        <taxon>Bacillota</taxon>
        <taxon>Bacilli</taxon>
        <taxon>Lactobacillales</taxon>
        <taxon>Lactobacillaceae</taxon>
        <taxon>Lactobacillus</taxon>
    </lineage>
</organism>
<feature type="domain" description="Pyridine nucleotide-disulphide oxidoreductase dimerisation" evidence="4">
    <location>
        <begin position="338"/>
        <end position="441"/>
    </location>
</feature>
<dbReference type="Proteomes" id="UP000257317">
    <property type="component" value="Unassembled WGS sequence"/>
</dbReference>
<dbReference type="Pfam" id="PF07992">
    <property type="entry name" value="Pyr_redox_2"/>
    <property type="match status" value="1"/>
</dbReference>
<proteinExistence type="predicted"/>
<evidence type="ECO:0000313" key="7">
    <source>
        <dbReference type="Proteomes" id="UP000257317"/>
    </source>
</evidence>
<sequence>MKKYDYIILGTGPAGYKLAGELSAAGKSILAVEGGMFGGTCPNVGCEPKIFLEGTVHTALMSEKLAGRGLVQPAKIDWHQLMQYKKARFNSWPEETKANFYQMGDVAEGYGKFVEPHVIEVNGEKYEGDKIIIATGAHSHKVRFPGDDKTHNSDDVLSLDNVPKRTAIIGGGYISMELGTFLAAAGSEVTILVRSDRVLRGFYHKYTTQLIEAMEKRNIHIRLFSEVNTLENADNGDGMVITTKDGSVFMTDYVLDASGRIPNIEKLDLDQVGIKYSKNGIEVNAHLETSVPGVYAIGDVANLQLPKLTTVGESEAGYLFNYLERGVSDPYFKPTVGTAAFTFPEIAQVGINPEVAQADEEHYTLEEHDLSGSSLYAGLNEKPAKLTLVFDRDDRLVGAAELSATAADDINNFIPAIALGISRADWEKQIVPIYPALADKIGGDLK</sequence>
<gene>
    <name evidence="6" type="ORF">LrDSM24759_08860</name>
</gene>
<comment type="caution">
    <text evidence="6">The sequence shown here is derived from an EMBL/GenBank/DDBJ whole genome shotgun (WGS) entry which is preliminary data.</text>
</comment>
<dbReference type="SUPFAM" id="SSF51905">
    <property type="entry name" value="FAD/NAD(P)-binding domain"/>
    <property type="match status" value="1"/>
</dbReference>
<dbReference type="RefSeq" id="WP_117118310.1">
    <property type="nucleotide sequence ID" value="NZ_BFBY01000006.1"/>
</dbReference>
<dbReference type="PRINTS" id="PR00368">
    <property type="entry name" value="FADPNR"/>
</dbReference>
<keyword evidence="2" id="KW-0285">Flavoprotein</keyword>
<dbReference type="SUPFAM" id="SSF55424">
    <property type="entry name" value="FAD/NAD-linked reductases, dimerisation (C-terminal) domain"/>
    <property type="match status" value="1"/>
</dbReference>
<dbReference type="Gene3D" id="3.50.50.60">
    <property type="entry name" value="FAD/NAD(P)-binding domain"/>
    <property type="match status" value="2"/>
</dbReference>
<comment type="cofactor">
    <cofactor evidence="1">
        <name>FAD</name>
        <dbReference type="ChEBI" id="CHEBI:57692"/>
    </cofactor>
</comment>
<dbReference type="InterPro" id="IPR016156">
    <property type="entry name" value="FAD/NAD-linked_Rdtase_dimer_sf"/>
</dbReference>
<dbReference type="PANTHER" id="PTHR43014">
    <property type="entry name" value="MERCURIC REDUCTASE"/>
    <property type="match status" value="1"/>
</dbReference>
<feature type="domain" description="FAD/NAD(P)-binding" evidence="5">
    <location>
        <begin position="4"/>
        <end position="315"/>
    </location>
</feature>
<dbReference type="InterPro" id="IPR023753">
    <property type="entry name" value="FAD/NAD-binding_dom"/>
</dbReference>
<evidence type="ECO:0000256" key="3">
    <source>
        <dbReference type="ARBA" id="ARBA00022827"/>
    </source>
</evidence>
<evidence type="ECO:0000313" key="6">
    <source>
        <dbReference type="EMBL" id="GBG04972.1"/>
    </source>
</evidence>
<keyword evidence="7" id="KW-1185">Reference proteome</keyword>
<dbReference type="PRINTS" id="PR00411">
    <property type="entry name" value="PNDRDTASEI"/>
</dbReference>
<keyword evidence="3" id="KW-0274">FAD</keyword>
<accession>A0A2Z6TFZ8</accession>
<dbReference type="PANTHER" id="PTHR43014:SF5">
    <property type="entry name" value="GLUTATHIONE REDUCTASE (NADPH)"/>
    <property type="match status" value="1"/>
</dbReference>